<dbReference type="AlphaFoldDB" id="A0ABD6DQF2"/>
<keyword evidence="1" id="KW-1133">Transmembrane helix</keyword>
<protein>
    <recommendedName>
        <fullName evidence="4">Pilin/flagellin</fullName>
    </recommendedName>
</protein>
<evidence type="ECO:0000313" key="2">
    <source>
        <dbReference type="EMBL" id="MFD1684379.1"/>
    </source>
</evidence>
<dbReference type="Proteomes" id="UP001597092">
    <property type="component" value="Unassembled WGS sequence"/>
</dbReference>
<feature type="transmembrane region" description="Helical" evidence="1">
    <location>
        <begin position="21"/>
        <end position="45"/>
    </location>
</feature>
<dbReference type="Pfam" id="PF23923">
    <property type="entry name" value="DUF7262"/>
    <property type="match status" value="1"/>
</dbReference>
<keyword evidence="1" id="KW-0812">Transmembrane</keyword>
<sequence length="151" mass="15916">MRRRPTDGGDGRRPPGDRAQLATSLVEAAVGALLVLSVVAGFLWVPVEEGATEADPTLDRTAADALAILDAETPVGDGRSRLSAGCRSQRAFDIERDALDERLDSVLPTSVFGRIETPHGVVGAPRPNGVPSGRATLSTGRCAVTIRVWYV</sequence>
<proteinExistence type="predicted"/>
<keyword evidence="1" id="KW-0472">Membrane</keyword>
<evidence type="ECO:0008006" key="4">
    <source>
        <dbReference type="Google" id="ProtNLM"/>
    </source>
</evidence>
<organism evidence="2 3">
    <name type="scientific">Halobellus litoreus</name>
    <dbReference type="NCBI Taxonomy" id="755310"/>
    <lineage>
        <taxon>Archaea</taxon>
        <taxon>Methanobacteriati</taxon>
        <taxon>Methanobacteriota</taxon>
        <taxon>Stenosarchaea group</taxon>
        <taxon>Halobacteria</taxon>
        <taxon>Halobacteriales</taxon>
        <taxon>Haloferacaceae</taxon>
        <taxon>Halobellus</taxon>
    </lineage>
</organism>
<evidence type="ECO:0000313" key="3">
    <source>
        <dbReference type="Proteomes" id="UP001597092"/>
    </source>
</evidence>
<keyword evidence="3" id="KW-1185">Reference proteome</keyword>
<dbReference type="EMBL" id="JBHUDP010000001">
    <property type="protein sequence ID" value="MFD1684379.1"/>
    <property type="molecule type" value="Genomic_DNA"/>
</dbReference>
<comment type="caution">
    <text evidence="2">The sequence shown here is derived from an EMBL/GenBank/DDBJ whole genome shotgun (WGS) entry which is preliminary data.</text>
</comment>
<accession>A0ABD6DQF2</accession>
<name>A0ABD6DQF2_9EURY</name>
<dbReference type="InterPro" id="IPR055686">
    <property type="entry name" value="DUF7262"/>
</dbReference>
<reference evidence="2 3" key="1">
    <citation type="journal article" date="2019" name="Int. J. Syst. Evol. Microbiol.">
        <title>The Global Catalogue of Microorganisms (GCM) 10K type strain sequencing project: providing services to taxonomists for standard genome sequencing and annotation.</title>
        <authorList>
            <consortium name="The Broad Institute Genomics Platform"/>
            <consortium name="The Broad Institute Genome Sequencing Center for Infectious Disease"/>
            <person name="Wu L."/>
            <person name="Ma J."/>
        </authorList>
    </citation>
    <scope>NUCLEOTIDE SEQUENCE [LARGE SCALE GENOMIC DNA]</scope>
    <source>
        <strain evidence="2 3">CGMCC 1.10387</strain>
    </source>
</reference>
<evidence type="ECO:0000256" key="1">
    <source>
        <dbReference type="SAM" id="Phobius"/>
    </source>
</evidence>
<gene>
    <name evidence="2" type="ORF">ACFSAS_02000</name>
</gene>
<dbReference type="RefSeq" id="WP_390281345.1">
    <property type="nucleotide sequence ID" value="NZ_JBHUDP010000001.1"/>
</dbReference>